<dbReference type="AlphaFoldDB" id="A0AAD3Y5N3"/>
<comment type="caution">
    <text evidence="1">The sequence shown here is derived from an EMBL/GenBank/DDBJ whole genome shotgun (WGS) entry which is preliminary data.</text>
</comment>
<reference evidence="1" key="1">
    <citation type="submission" date="2023-05" db="EMBL/GenBank/DDBJ databases">
        <title>Nepenthes gracilis genome sequencing.</title>
        <authorList>
            <person name="Fukushima K."/>
        </authorList>
    </citation>
    <scope>NUCLEOTIDE SEQUENCE</scope>
    <source>
        <strain evidence="1">SING2019-196</strain>
    </source>
</reference>
<sequence length="137" mass="15399">MIKCWSNSMRVSKFRFGGDWNFGPSPGTKSCLIFGLQNIWEKLAAQIIRVIASITGQLAIHATVELPEGAVPIQFIDDGEKTTEYAYPIMRSLRNLELPHWMKQVQEGQKSQNDDMDGLIPAPGNVLNIHAMEREIT</sequence>
<gene>
    <name evidence="1" type="ORF">Nepgr_032425</name>
</gene>
<proteinExistence type="predicted"/>
<organism evidence="1 2">
    <name type="scientific">Nepenthes gracilis</name>
    <name type="common">Slender pitcher plant</name>
    <dbReference type="NCBI Taxonomy" id="150966"/>
    <lineage>
        <taxon>Eukaryota</taxon>
        <taxon>Viridiplantae</taxon>
        <taxon>Streptophyta</taxon>
        <taxon>Embryophyta</taxon>
        <taxon>Tracheophyta</taxon>
        <taxon>Spermatophyta</taxon>
        <taxon>Magnoliopsida</taxon>
        <taxon>eudicotyledons</taxon>
        <taxon>Gunneridae</taxon>
        <taxon>Pentapetalae</taxon>
        <taxon>Caryophyllales</taxon>
        <taxon>Nepenthaceae</taxon>
        <taxon>Nepenthes</taxon>
    </lineage>
</organism>
<name>A0AAD3Y5N3_NEPGR</name>
<protein>
    <submittedName>
        <fullName evidence="1">Uncharacterized protein</fullName>
    </submittedName>
</protein>
<dbReference type="EMBL" id="BSYO01000038">
    <property type="protein sequence ID" value="GMH30582.1"/>
    <property type="molecule type" value="Genomic_DNA"/>
</dbReference>
<evidence type="ECO:0000313" key="2">
    <source>
        <dbReference type="Proteomes" id="UP001279734"/>
    </source>
</evidence>
<accession>A0AAD3Y5N3</accession>
<keyword evidence="2" id="KW-1185">Reference proteome</keyword>
<dbReference type="Proteomes" id="UP001279734">
    <property type="component" value="Unassembled WGS sequence"/>
</dbReference>
<evidence type="ECO:0000313" key="1">
    <source>
        <dbReference type="EMBL" id="GMH30582.1"/>
    </source>
</evidence>